<feature type="region of interest" description="Disordered" evidence="1">
    <location>
        <begin position="1"/>
        <end position="31"/>
    </location>
</feature>
<dbReference type="SUPFAM" id="SSF53271">
    <property type="entry name" value="PRTase-like"/>
    <property type="match status" value="2"/>
</dbReference>
<evidence type="ECO:0000313" key="3">
    <source>
        <dbReference type="EMBL" id="ETM47888.1"/>
    </source>
</evidence>
<dbReference type="Pfam" id="PF14681">
    <property type="entry name" value="UPRTase"/>
    <property type="match status" value="2"/>
</dbReference>
<dbReference type="SUPFAM" id="SSF46689">
    <property type="entry name" value="Homeodomain-like"/>
    <property type="match status" value="1"/>
</dbReference>
<dbReference type="VEuPathDB" id="FungiDB:PPTG_10788"/>
<evidence type="ECO:0000259" key="2">
    <source>
        <dbReference type="Pfam" id="PF14681"/>
    </source>
</evidence>
<feature type="compositionally biased region" description="Low complexity" evidence="1">
    <location>
        <begin position="581"/>
        <end position="592"/>
    </location>
</feature>
<feature type="domain" description="Phosphoribosyltransferase" evidence="2">
    <location>
        <begin position="271"/>
        <end position="439"/>
    </location>
</feature>
<dbReference type="InterPro" id="IPR009057">
    <property type="entry name" value="Homeodomain-like_sf"/>
</dbReference>
<feature type="compositionally biased region" description="Basic residues" evidence="1">
    <location>
        <begin position="570"/>
        <end position="579"/>
    </location>
</feature>
<dbReference type="CDD" id="cd06223">
    <property type="entry name" value="PRTases_typeI"/>
    <property type="match status" value="1"/>
</dbReference>
<name>W2NIY2_PHYNI</name>
<dbReference type="Gene3D" id="1.10.10.60">
    <property type="entry name" value="Homeodomain-like"/>
    <property type="match status" value="2"/>
</dbReference>
<gene>
    <name evidence="3" type="ORF">L914_07525</name>
</gene>
<accession>W2NIY2</accession>
<organism evidence="3">
    <name type="scientific">Phytophthora nicotianae</name>
    <name type="common">Potato buckeye rot agent</name>
    <name type="synonym">Phytophthora parasitica</name>
    <dbReference type="NCBI Taxonomy" id="4792"/>
    <lineage>
        <taxon>Eukaryota</taxon>
        <taxon>Sar</taxon>
        <taxon>Stramenopiles</taxon>
        <taxon>Oomycota</taxon>
        <taxon>Peronosporomycetes</taxon>
        <taxon>Peronosporales</taxon>
        <taxon>Peronosporaceae</taxon>
        <taxon>Phytophthora</taxon>
    </lineage>
</organism>
<protein>
    <recommendedName>
        <fullName evidence="2">Phosphoribosyltransferase domain-containing protein</fullName>
    </recommendedName>
</protein>
<feature type="domain" description="Phosphoribosyltransferase" evidence="2">
    <location>
        <begin position="681"/>
        <end position="881"/>
    </location>
</feature>
<dbReference type="InterPro" id="IPR000836">
    <property type="entry name" value="PRTase_dom"/>
</dbReference>
<dbReference type="EMBL" id="KI692592">
    <property type="protein sequence ID" value="ETM47888.1"/>
    <property type="molecule type" value="Genomic_DNA"/>
</dbReference>
<dbReference type="Gene3D" id="3.40.50.2020">
    <property type="match status" value="2"/>
</dbReference>
<reference evidence="3" key="1">
    <citation type="submission" date="2013-11" db="EMBL/GenBank/DDBJ databases">
        <title>The Genome Sequence of Phytophthora parasitica IAC_01/95.</title>
        <authorList>
            <consortium name="The Broad Institute Genomics Platform"/>
            <person name="Russ C."/>
            <person name="Tyler B."/>
            <person name="Panabieres F."/>
            <person name="Shan W."/>
            <person name="Tripathy S."/>
            <person name="Grunwald N."/>
            <person name="Machado M."/>
            <person name="Johnson C.S."/>
            <person name="Arredondo F."/>
            <person name="Hong C."/>
            <person name="Coffey M."/>
            <person name="Young S.K."/>
            <person name="Zeng Q."/>
            <person name="Gargeya S."/>
            <person name="Fitzgerald M."/>
            <person name="Abouelleil A."/>
            <person name="Alvarado L."/>
            <person name="Chapman S.B."/>
            <person name="Gainer-Dewar J."/>
            <person name="Goldberg J."/>
            <person name="Griggs A."/>
            <person name="Gujja S."/>
            <person name="Hansen M."/>
            <person name="Howarth C."/>
            <person name="Imamovic A."/>
            <person name="Ireland A."/>
            <person name="Larimer J."/>
            <person name="McCowan C."/>
            <person name="Murphy C."/>
            <person name="Pearson M."/>
            <person name="Poon T.W."/>
            <person name="Priest M."/>
            <person name="Roberts A."/>
            <person name="Saif S."/>
            <person name="Shea T."/>
            <person name="Sykes S."/>
            <person name="Wortman J."/>
            <person name="Nusbaum C."/>
            <person name="Birren B."/>
        </authorList>
    </citation>
    <scope>NUCLEOTIDE SEQUENCE [LARGE SCALE GENOMIC DNA]</scope>
    <source>
        <strain evidence="3">IAC_01/95</strain>
    </source>
</reference>
<dbReference type="AlphaFoldDB" id="W2NIY2"/>
<evidence type="ECO:0000256" key="1">
    <source>
        <dbReference type="SAM" id="MobiDB-lite"/>
    </source>
</evidence>
<feature type="compositionally biased region" description="Low complexity" evidence="1">
    <location>
        <begin position="234"/>
        <end position="245"/>
    </location>
</feature>
<feature type="region of interest" description="Disordered" evidence="1">
    <location>
        <begin position="563"/>
        <end position="644"/>
    </location>
</feature>
<feature type="compositionally biased region" description="Polar residues" evidence="1">
    <location>
        <begin position="1"/>
        <end position="14"/>
    </location>
</feature>
<feature type="region of interest" description="Disordered" evidence="1">
    <location>
        <begin position="224"/>
        <end position="246"/>
    </location>
</feature>
<feature type="compositionally biased region" description="Basic and acidic residues" evidence="1">
    <location>
        <begin position="224"/>
        <end position="233"/>
    </location>
</feature>
<feature type="compositionally biased region" description="Polar residues" evidence="1">
    <location>
        <begin position="627"/>
        <end position="643"/>
    </location>
</feature>
<dbReference type="VEuPathDB" id="FungiDB:PPTG_10789"/>
<dbReference type="InterPro" id="IPR029057">
    <property type="entry name" value="PRTase-like"/>
</dbReference>
<sequence length="889" mass="98856">MDSSSNGAITSPSPAMSAPCKRKQAPLEVSMDKEDEGVRIALLSWLNKRHTGSQDDRASPLTPSEALFCSTSQDNGAPNVRITVQFSAPPQKRTSRYLCEGDRREIIKRVDDGEQQAALATEFNVSRAAVCNLYKNRWDVLNREVADPKAKHPKKPRYRKSIPLLTSSTNTAAFVVERMTNSSAISPMLANPPVSLSNASVHSSVQSEISPSGEGEDKIRAVATGQDHRRDQQDQLQDQRSQSKQCGTLSNLAESRPFFVHEASAHSRPCRNLVAALRDKDISSILFQQRATRLARLLIEEALTCLPHDSTNVTNHYGDICCVTKTLDERDICGVSMEGRGSVLLRAFSDINPVSLAGIVSIDKRDDGSLSSVKAHLPTIRMNQVVFLFDIQCITGAAACTVLHYLTQDEEIAADQIYFVTLISSFEGLKQVFKNFPEYRSSGDECKRKRDCVEDSARDPDRKLKTALLSWLNNKIFDDHDQHEITPELSYQTTDTRDVKITVQLDTPRRKRTSRYLCERDRWEIIKRIEGGEQQVTLAKEFSVSRAAVCNLYKNRREILARAANDPKATHPKKSHKTKASSMQLQSTSSVSPTDKEEAAFPSSLPGDMDQEDLDGFQLRYSHNDDSSSMSGTEDETTTSNQYRIHASDQRDPIQGMMQELTVSLPFQVHEASARSRHCMNLVATLRDKNISTSMFQQRSARLAQLLIEEALACLPHDTVDVTNQYGDICRVTKTLDERDICGVSMEGRGTVLLRAFSNISPASPVGIVSVDSENIGDCECLPSVKAHIPIVRPEQVVLLFDIQCATGNEACAVLHHLIHEKQVAADQIYFVTLISSLEGLQKVSRGFPGVTLVTAQMDTVLDEQQRIRPGIGDFMQRFWNIGANESIV</sequence>
<dbReference type="Proteomes" id="UP000054532">
    <property type="component" value="Unassembled WGS sequence"/>
</dbReference>
<proteinExistence type="predicted"/>